<dbReference type="RefSeq" id="WP_090040642.1">
    <property type="nucleotide sequence ID" value="NZ_FOKI01000011.1"/>
</dbReference>
<protein>
    <submittedName>
        <fullName evidence="2">Zn-dependent protease (Includes SpoIVFB)</fullName>
    </submittedName>
</protein>
<proteinExistence type="predicted"/>
<feature type="transmembrane region" description="Helical" evidence="1">
    <location>
        <begin position="227"/>
        <end position="247"/>
    </location>
</feature>
<evidence type="ECO:0000256" key="1">
    <source>
        <dbReference type="SAM" id="Phobius"/>
    </source>
</evidence>
<keyword evidence="1" id="KW-0812">Transmembrane</keyword>
<feature type="transmembrane region" description="Helical" evidence="1">
    <location>
        <begin position="259"/>
        <end position="280"/>
    </location>
</feature>
<dbReference type="Gene3D" id="1.10.10.1150">
    <property type="entry name" value="Coenzyme PQQ synthesis protein D (PqqD)"/>
    <property type="match status" value="1"/>
</dbReference>
<feature type="transmembrane region" description="Helical" evidence="1">
    <location>
        <begin position="135"/>
        <end position="155"/>
    </location>
</feature>
<dbReference type="GO" id="GO:0006508">
    <property type="term" value="P:proteolysis"/>
    <property type="evidence" value="ECO:0007669"/>
    <property type="project" value="UniProtKB-KW"/>
</dbReference>
<name>A0A1I0Y8I7_9CLOT</name>
<sequence>MSNLKKVPYLAKSVELHEDYILDNQLHAKVPINETTNKILQLVDGRKSVSEITEEANKEFKINYDVLYKDVNNLLDELNKNYLLNWKYISNKKMQKILINFIAQYKKGYKERTIINNSSFFSAFNSINNLVIKKIGIFFVWTLILYILSKIIYITSENSSTVRLALNFSLGVTIAFIGLILSTSLHEISHVYSFWIQKRDKTIGFMGVSPFGVRFVRPVEKDPKINIIVSLSGPLIPGILGILMYLISATLLKEWQYNSQANIFAAMFILQLIHCLPFTGDGKNVVKQIMIMRYRNKII</sequence>
<evidence type="ECO:0000313" key="3">
    <source>
        <dbReference type="Proteomes" id="UP000198619"/>
    </source>
</evidence>
<evidence type="ECO:0000313" key="2">
    <source>
        <dbReference type="EMBL" id="SFB08473.1"/>
    </source>
</evidence>
<keyword evidence="1" id="KW-1133">Transmembrane helix</keyword>
<keyword evidence="3" id="KW-1185">Reference proteome</keyword>
<gene>
    <name evidence="2" type="ORF">SAMN04488528_101147</name>
</gene>
<keyword evidence="2" id="KW-0378">Hydrolase</keyword>
<dbReference type="Pfam" id="PF05402">
    <property type="entry name" value="PqqD"/>
    <property type="match status" value="1"/>
</dbReference>
<dbReference type="InterPro" id="IPR008792">
    <property type="entry name" value="PQQD"/>
</dbReference>
<dbReference type="AlphaFoldDB" id="A0A1I0Y8I7"/>
<reference evidence="2 3" key="1">
    <citation type="submission" date="2016-10" db="EMBL/GenBank/DDBJ databases">
        <authorList>
            <person name="de Groot N.N."/>
        </authorList>
    </citation>
    <scope>NUCLEOTIDE SEQUENCE [LARGE SCALE GENOMIC DNA]</scope>
    <source>
        <strain evidence="2 3">DSM 12271</strain>
    </source>
</reference>
<keyword evidence="2" id="KW-0645">Protease</keyword>
<dbReference type="InterPro" id="IPR041881">
    <property type="entry name" value="PqqD_sf"/>
</dbReference>
<dbReference type="GO" id="GO:0008233">
    <property type="term" value="F:peptidase activity"/>
    <property type="evidence" value="ECO:0007669"/>
    <property type="project" value="UniProtKB-KW"/>
</dbReference>
<keyword evidence="1" id="KW-0472">Membrane</keyword>
<dbReference type="Proteomes" id="UP000198619">
    <property type="component" value="Unassembled WGS sequence"/>
</dbReference>
<accession>A0A1I0Y8I7</accession>
<organism evidence="2 3">
    <name type="scientific">Clostridium frigidicarnis</name>
    <dbReference type="NCBI Taxonomy" id="84698"/>
    <lineage>
        <taxon>Bacteria</taxon>
        <taxon>Bacillati</taxon>
        <taxon>Bacillota</taxon>
        <taxon>Clostridia</taxon>
        <taxon>Eubacteriales</taxon>
        <taxon>Clostridiaceae</taxon>
        <taxon>Clostridium</taxon>
    </lineage>
</organism>
<dbReference type="STRING" id="84698.SAMN04488528_101147"/>
<dbReference type="EMBL" id="FOKI01000011">
    <property type="protein sequence ID" value="SFB08473.1"/>
    <property type="molecule type" value="Genomic_DNA"/>
</dbReference>
<dbReference type="OrthoDB" id="2805382at2"/>